<evidence type="ECO:0000256" key="9">
    <source>
        <dbReference type="HAMAP-Rule" id="MF_00206"/>
    </source>
</evidence>
<feature type="binding site" evidence="9">
    <location>
        <position position="63"/>
    </location>
    <ligand>
        <name>[4Fe-4S] cluster</name>
        <dbReference type="ChEBI" id="CHEBI:49883"/>
        <label>2</label>
        <note>4Fe-4S-S-AdoMet</note>
    </ligand>
</feature>
<feature type="binding site" evidence="9">
    <location>
        <position position="67"/>
    </location>
    <ligand>
        <name>[4Fe-4S] cluster</name>
        <dbReference type="ChEBI" id="CHEBI:49883"/>
        <label>2</label>
        <note>4Fe-4S-S-AdoMet</note>
    </ligand>
</feature>
<evidence type="ECO:0000313" key="12">
    <source>
        <dbReference type="Proteomes" id="UP001144471"/>
    </source>
</evidence>
<dbReference type="GO" id="GO:0016992">
    <property type="term" value="F:lipoate synthase activity"/>
    <property type="evidence" value="ECO:0007669"/>
    <property type="project" value="UniProtKB-UniRule"/>
</dbReference>
<dbReference type="CDD" id="cd01335">
    <property type="entry name" value="Radical_SAM"/>
    <property type="match status" value="1"/>
</dbReference>
<dbReference type="InterPro" id="IPR058240">
    <property type="entry name" value="rSAM_sf"/>
</dbReference>
<dbReference type="GO" id="GO:0051539">
    <property type="term" value="F:4 iron, 4 sulfur cluster binding"/>
    <property type="evidence" value="ECO:0007669"/>
    <property type="project" value="UniProtKB-UniRule"/>
</dbReference>
<evidence type="ECO:0000256" key="3">
    <source>
        <dbReference type="ARBA" id="ARBA00022679"/>
    </source>
</evidence>
<dbReference type="Pfam" id="PF04055">
    <property type="entry name" value="Radical_SAM"/>
    <property type="match status" value="1"/>
</dbReference>
<comment type="cofactor">
    <cofactor evidence="9">
        <name>[4Fe-4S] cluster</name>
        <dbReference type="ChEBI" id="CHEBI:49883"/>
    </cofactor>
    <text evidence="9">Binds 2 [4Fe-4S] clusters per subunit. One cluster is coordinated with 3 cysteines and an exchangeable S-adenosyl-L-methionine.</text>
</comment>
<dbReference type="PROSITE" id="PS51918">
    <property type="entry name" value="RADICAL_SAM"/>
    <property type="match status" value="1"/>
</dbReference>
<gene>
    <name evidence="9 11" type="primary">lipA</name>
    <name evidence="11" type="ORF">PM10SUCC1_28040</name>
</gene>
<comment type="caution">
    <text evidence="11">The sequence shown here is derived from an EMBL/GenBank/DDBJ whole genome shotgun (WGS) entry which is preliminary data.</text>
</comment>
<reference evidence="11" key="1">
    <citation type="submission" date="2022-12" db="EMBL/GenBank/DDBJ databases">
        <title>Reference genome sequencing for broad-spectrum identification of bacterial and archaeal isolates by mass spectrometry.</title>
        <authorList>
            <person name="Sekiguchi Y."/>
            <person name="Tourlousse D.M."/>
        </authorList>
    </citation>
    <scope>NUCLEOTIDE SEQUENCE</scope>
    <source>
        <strain evidence="11">10succ1</strain>
    </source>
</reference>
<dbReference type="GO" id="GO:0009249">
    <property type="term" value="P:protein lipoylation"/>
    <property type="evidence" value="ECO:0007669"/>
    <property type="project" value="UniProtKB-UniRule"/>
</dbReference>
<keyword evidence="2 9" id="KW-0963">Cytoplasm</keyword>
<dbReference type="InterPro" id="IPR007197">
    <property type="entry name" value="rSAM"/>
</dbReference>
<dbReference type="NCBIfam" id="TIGR00510">
    <property type="entry name" value="lipA"/>
    <property type="match status" value="1"/>
</dbReference>
<dbReference type="GO" id="GO:0046872">
    <property type="term" value="F:metal ion binding"/>
    <property type="evidence" value="ECO:0007669"/>
    <property type="project" value="UniProtKB-KW"/>
</dbReference>
<dbReference type="SFLD" id="SFLDG01058">
    <property type="entry name" value="lipoyl_synthase_like"/>
    <property type="match status" value="1"/>
</dbReference>
<dbReference type="InterPro" id="IPR003698">
    <property type="entry name" value="Lipoyl_synth"/>
</dbReference>
<dbReference type="HAMAP" id="MF_00206">
    <property type="entry name" value="Lipoyl_synth"/>
    <property type="match status" value="1"/>
</dbReference>
<evidence type="ECO:0000256" key="7">
    <source>
        <dbReference type="ARBA" id="ARBA00023014"/>
    </source>
</evidence>
<evidence type="ECO:0000313" key="11">
    <source>
        <dbReference type="EMBL" id="GLI57290.1"/>
    </source>
</evidence>
<evidence type="ECO:0000259" key="10">
    <source>
        <dbReference type="PROSITE" id="PS51918"/>
    </source>
</evidence>
<dbReference type="AlphaFoldDB" id="A0A9W6LPS8"/>
<keyword evidence="5 9" id="KW-0479">Metal-binding</keyword>
<keyword evidence="6 9" id="KW-0408">Iron</keyword>
<dbReference type="FunFam" id="3.20.20.70:FF:000040">
    <property type="entry name" value="Lipoyl synthase"/>
    <property type="match status" value="1"/>
</dbReference>
<evidence type="ECO:0000256" key="2">
    <source>
        <dbReference type="ARBA" id="ARBA00022490"/>
    </source>
</evidence>
<dbReference type="InterPro" id="IPR006638">
    <property type="entry name" value="Elp3/MiaA/NifB-like_rSAM"/>
</dbReference>
<dbReference type="PANTHER" id="PTHR10949">
    <property type="entry name" value="LIPOYL SYNTHASE"/>
    <property type="match status" value="1"/>
</dbReference>
<evidence type="ECO:0000256" key="1">
    <source>
        <dbReference type="ARBA" id="ARBA00022485"/>
    </source>
</evidence>
<dbReference type="NCBIfam" id="NF009544">
    <property type="entry name" value="PRK12928.1"/>
    <property type="match status" value="1"/>
</dbReference>
<keyword evidence="12" id="KW-1185">Reference proteome</keyword>
<feature type="binding site" evidence="9">
    <location>
        <position position="42"/>
    </location>
    <ligand>
        <name>[4Fe-4S] cluster</name>
        <dbReference type="ChEBI" id="CHEBI:49883"/>
        <label>1</label>
    </ligand>
</feature>
<proteinExistence type="inferred from homology"/>
<feature type="binding site" evidence="9">
    <location>
        <position position="276"/>
    </location>
    <ligand>
        <name>[4Fe-4S] cluster</name>
        <dbReference type="ChEBI" id="CHEBI:49883"/>
        <label>1</label>
    </ligand>
</feature>
<evidence type="ECO:0000256" key="4">
    <source>
        <dbReference type="ARBA" id="ARBA00022691"/>
    </source>
</evidence>
<comment type="pathway">
    <text evidence="9">Protein modification; protein lipoylation via endogenous pathway; protein N(6)-(lipoyl)lysine from octanoyl-[acyl-carrier-protein]: step 2/2.</text>
</comment>
<comment type="similarity">
    <text evidence="9">Belongs to the radical SAM superfamily. Lipoyl synthase family.</text>
</comment>
<keyword evidence="7 9" id="KW-0411">Iron-sulfur</keyword>
<feature type="domain" description="Radical SAM core" evidence="10">
    <location>
        <begin position="49"/>
        <end position="265"/>
    </location>
</feature>
<feature type="binding site" evidence="9">
    <location>
        <position position="37"/>
    </location>
    <ligand>
        <name>[4Fe-4S] cluster</name>
        <dbReference type="ChEBI" id="CHEBI:49883"/>
        <label>1</label>
    </ligand>
</feature>
<sequence length="287" mass="32948">MEHNERKPEWLRIKIQTNNKVREVEELLDTLNLNTVCREARCPNRCECYSKKTATFMIMGSICTRGCTFCNVRGGKPELLNREEPVNIAMAVERLGLKYVVVTSVTRDDLDDGGADHFGRVVEEIRRTTPDVRVEILISDLRGSKVAIERIAHAAPEVLNHNIETVPRLYSTVRPDADYRRSLEVIRSIKEMNPKIKTKSGIMLGLGETQEEVLEVFKDLREHGCDLLTVGQYLRPSREHTPMERYISPEEFSWYRERALEMGFQGVASGPLVRSSYNAWELYSSKD</sequence>
<organism evidence="11 12">
    <name type="scientific">Propionigenium maris DSM 9537</name>
    <dbReference type="NCBI Taxonomy" id="1123000"/>
    <lineage>
        <taxon>Bacteria</taxon>
        <taxon>Fusobacteriati</taxon>
        <taxon>Fusobacteriota</taxon>
        <taxon>Fusobacteriia</taxon>
        <taxon>Fusobacteriales</taxon>
        <taxon>Fusobacteriaceae</taxon>
        <taxon>Propionigenium</taxon>
    </lineage>
</organism>
<evidence type="ECO:0000256" key="6">
    <source>
        <dbReference type="ARBA" id="ARBA00023004"/>
    </source>
</evidence>
<evidence type="ECO:0000256" key="8">
    <source>
        <dbReference type="ARBA" id="ARBA00047326"/>
    </source>
</evidence>
<dbReference type="PANTHER" id="PTHR10949:SF0">
    <property type="entry name" value="LIPOYL SYNTHASE, MITOCHONDRIAL"/>
    <property type="match status" value="1"/>
</dbReference>
<keyword evidence="1 9" id="KW-0004">4Fe-4S</keyword>
<feature type="binding site" evidence="9">
    <location>
        <position position="48"/>
    </location>
    <ligand>
        <name>[4Fe-4S] cluster</name>
        <dbReference type="ChEBI" id="CHEBI:49883"/>
        <label>1</label>
    </ligand>
</feature>
<dbReference type="Gene3D" id="3.20.20.70">
    <property type="entry name" value="Aldolase class I"/>
    <property type="match status" value="1"/>
</dbReference>
<accession>A0A9W6LPS8</accession>
<dbReference type="Proteomes" id="UP001144471">
    <property type="component" value="Unassembled WGS sequence"/>
</dbReference>
<comment type="subcellular location">
    <subcellularLocation>
        <location evidence="9">Cytoplasm</location>
    </subcellularLocation>
</comment>
<dbReference type="SFLD" id="SFLDS00029">
    <property type="entry name" value="Radical_SAM"/>
    <property type="match status" value="1"/>
</dbReference>
<dbReference type="PIRSF" id="PIRSF005963">
    <property type="entry name" value="Lipoyl_synth"/>
    <property type="match status" value="1"/>
</dbReference>
<keyword evidence="3 9" id="KW-0808">Transferase</keyword>
<dbReference type="EMBL" id="BSDY01000015">
    <property type="protein sequence ID" value="GLI57290.1"/>
    <property type="molecule type" value="Genomic_DNA"/>
</dbReference>
<protein>
    <recommendedName>
        <fullName evidence="9">Lipoyl synthase</fullName>
        <ecNumber evidence="9">2.8.1.8</ecNumber>
    </recommendedName>
    <alternativeName>
        <fullName evidence="9">Lip-syn</fullName>
        <shortName evidence="9">LS</shortName>
    </alternativeName>
    <alternativeName>
        <fullName evidence="9">Lipoate synthase</fullName>
    </alternativeName>
    <alternativeName>
        <fullName evidence="9">Lipoic acid synthase</fullName>
    </alternativeName>
    <alternativeName>
        <fullName evidence="9">Sulfur insertion protein LipA</fullName>
    </alternativeName>
</protein>
<dbReference type="InterPro" id="IPR013785">
    <property type="entry name" value="Aldolase_TIM"/>
</dbReference>
<dbReference type="GO" id="GO:0005737">
    <property type="term" value="C:cytoplasm"/>
    <property type="evidence" value="ECO:0007669"/>
    <property type="project" value="UniProtKB-SubCell"/>
</dbReference>
<name>A0A9W6LPS8_9FUSO</name>
<dbReference type="SFLD" id="SFLDF00271">
    <property type="entry name" value="lipoyl_synthase"/>
    <property type="match status" value="1"/>
</dbReference>
<dbReference type="SMART" id="SM00729">
    <property type="entry name" value="Elp3"/>
    <property type="match status" value="1"/>
</dbReference>
<keyword evidence="4 9" id="KW-0949">S-adenosyl-L-methionine</keyword>
<feature type="binding site" evidence="9">
    <location>
        <position position="70"/>
    </location>
    <ligand>
        <name>[4Fe-4S] cluster</name>
        <dbReference type="ChEBI" id="CHEBI:49883"/>
        <label>2</label>
        <note>4Fe-4S-S-AdoMet</note>
    </ligand>
</feature>
<comment type="catalytic activity">
    <reaction evidence="8 9">
        <text>[[Fe-S] cluster scaffold protein carrying a second [4Fe-4S](2+) cluster] + N(6)-octanoyl-L-lysyl-[protein] + 2 oxidized [2Fe-2S]-[ferredoxin] + 2 S-adenosyl-L-methionine + 4 H(+) = [[Fe-S] cluster scaffold protein] + N(6)-[(R)-dihydrolipoyl]-L-lysyl-[protein] + 4 Fe(3+) + 2 hydrogen sulfide + 2 5'-deoxyadenosine + 2 L-methionine + 2 reduced [2Fe-2S]-[ferredoxin]</text>
        <dbReference type="Rhea" id="RHEA:16585"/>
        <dbReference type="Rhea" id="RHEA-COMP:9928"/>
        <dbReference type="Rhea" id="RHEA-COMP:10000"/>
        <dbReference type="Rhea" id="RHEA-COMP:10001"/>
        <dbReference type="Rhea" id="RHEA-COMP:10475"/>
        <dbReference type="Rhea" id="RHEA-COMP:14568"/>
        <dbReference type="Rhea" id="RHEA-COMP:14569"/>
        <dbReference type="ChEBI" id="CHEBI:15378"/>
        <dbReference type="ChEBI" id="CHEBI:17319"/>
        <dbReference type="ChEBI" id="CHEBI:29034"/>
        <dbReference type="ChEBI" id="CHEBI:29919"/>
        <dbReference type="ChEBI" id="CHEBI:33722"/>
        <dbReference type="ChEBI" id="CHEBI:33737"/>
        <dbReference type="ChEBI" id="CHEBI:33738"/>
        <dbReference type="ChEBI" id="CHEBI:57844"/>
        <dbReference type="ChEBI" id="CHEBI:59789"/>
        <dbReference type="ChEBI" id="CHEBI:78809"/>
        <dbReference type="ChEBI" id="CHEBI:83100"/>
        <dbReference type="EC" id="2.8.1.8"/>
    </reaction>
</comment>
<dbReference type="NCBIfam" id="NF004019">
    <property type="entry name" value="PRK05481.1"/>
    <property type="match status" value="1"/>
</dbReference>
<dbReference type="SUPFAM" id="SSF102114">
    <property type="entry name" value="Radical SAM enzymes"/>
    <property type="match status" value="1"/>
</dbReference>
<evidence type="ECO:0000256" key="5">
    <source>
        <dbReference type="ARBA" id="ARBA00022723"/>
    </source>
</evidence>
<dbReference type="EC" id="2.8.1.8" evidence="9"/>
<comment type="function">
    <text evidence="9">Catalyzes the radical-mediated insertion of two sulfur atoms into the C-6 and C-8 positions of the octanoyl moiety bound to the lipoyl domains of lipoate-dependent enzymes, thereby converting the octanoylated domains into lipoylated derivatives.</text>
</comment>